<dbReference type="Proteomes" id="UP000078486">
    <property type="component" value="Unassembled WGS sequence"/>
</dbReference>
<dbReference type="AlphaFoldDB" id="A0A178IQL4"/>
<organism evidence="2 3">
    <name type="scientific">Termitidicoccus mucosus</name>
    <dbReference type="NCBI Taxonomy" id="1184151"/>
    <lineage>
        <taxon>Bacteria</taxon>
        <taxon>Pseudomonadati</taxon>
        <taxon>Verrucomicrobiota</taxon>
        <taxon>Opitutia</taxon>
        <taxon>Opitutales</taxon>
        <taxon>Opitutaceae</taxon>
        <taxon>Termitidicoccus</taxon>
    </lineage>
</organism>
<feature type="compositionally biased region" description="Low complexity" evidence="1">
    <location>
        <begin position="132"/>
        <end position="146"/>
    </location>
</feature>
<dbReference type="InterPro" id="IPR007433">
    <property type="entry name" value="DUF481"/>
</dbReference>
<reference evidence="2 3" key="1">
    <citation type="submission" date="2016-01" db="EMBL/GenBank/DDBJ databases">
        <title>High potential of lignocellulose degradation of a new Verrucomicrobia species.</title>
        <authorList>
            <person name="Wang Y."/>
            <person name="Shi Y."/>
            <person name="Qiu Z."/>
            <person name="Liu S."/>
            <person name="Yang H."/>
        </authorList>
    </citation>
    <scope>NUCLEOTIDE SEQUENCE [LARGE SCALE GENOMIC DNA]</scope>
    <source>
        <strain evidence="2 3">TSB47</strain>
    </source>
</reference>
<sequence>MSHPSAFGPALVPHDSSFSNPIMSLGKLIFAAICGVLLPLGAGLRADVLKFNDGDQVKGTFIKKEGGQIVFRSERFGDLRVRESDATVELTAPPAPLVTETEIALDTGGKLKKPPGEKPEPRSSAAPPKPVVPAVAATGEKTAPPALGTPPAAPPVKPAAAKPKPPAVTIVRLGKGFIKWWGGWHGRIAFSANVIRDTADRSLYTAEARVKRTWKYDEVQIEPRYEFRRDNDVTAVDIFKASGYWRHSFGENWFGEYRPYFERDRKSSKATLLQQQLGVGRHLLKSKRYRLHLGVAENIFNTWPMDHALKDTRYSVESLFGEASLQLPWRVSITERGAWYFILDDAYASGWQNELELTKKITEVLTLTLRHEVRYHNPDPRVSDYERTRLLFGLNF</sequence>
<dbReference type="RefSeq" id="WP_145928507.1">
    <property type="nucleotide sequence ID" value="NZ_CP109796.1"/>
</dbReference>
<dbReference type="OrthoDB" id="190541at2"/>
<evidence type="ECO:0000313" key="3">
    <source>
        <dbReference type="Proteomes" id="UP000078486"/>
    </source>
</evidence>
<dbReference type="Pfam" id="PF04338">
    <property type="entry name" value="DUF481"/>
    <property type="match status" value="1"/>
</dbReference>
<evidence type="ECO:0000256" key="1">
    <source>
        <dbReference type="SAM" id="MobiDB-lite"/>
    </source>
</evidence>
<proteinExistence type="predicted"/>
<dbReference type="EMBL" id="LRRQ01000017">
    <property type="protein sequence ID" value="OAM91669.1"/>
    <property type="molecule type" value="Genomic_DNA"/>
</dbReference>
<comment type="caution">
    <text evidence="2">The sequence shown here is derived from an EMBL/GenBank/DDBJ whole genome shotgun (WGS) entry which is preliminary data.</text>
</comment>
<evidence type="ECO:0008006" key="4">
    <source>
        <dbReference type="Google" id="ProtNLM"/>
    </source>
</evidence>
<accession>A0A178IQL4</accession>
<gene>
    <name evidence="2" type="ORF">AW736_01950</name>
</gene>
<feature type="region of interest" description="Disordered" evidence="1">
    <location>
        <begin position="102"/>
        <end position="163"/>
    </location>
</feature>
<protein>
    <recommendedName>
        <fullName evidence="4">DUF481 domain-containing protein</fullName>
    </recommendedName>
</protein>
<name>A0A178IQL4_9BACT</name>
<evidence type="ECO:0000313" key="2">
    <source>
        <dbReference type="EMBL" id="OAM91669.1"/>
    </source>
</evidence>
<keyword evidence="3" id="KW-1185">Reference proteome</keyword>
<feature type="compositionally biased region" description="Pro residues" evidence="1">
    <location>
        <begin position="147"/>
        <end position="157"/>
    </location>
</feature>